<organism evidence="9 10">
    <name type="scientific">Sphingorhabdus rigui</name>
    <dbReference type="NCBI Taxonomy" id="1282858"/>
    <lineage>
        <taxon>Bacteria</taxon>
        <taxon>Pseudomonadati</taxon>
        <taxon>Pseudomonadota</taxon>
        <taxon>Alphaproteobacteria</taxon>
        <taxon>Sphingomonadales</taxon>
        <taxon>Sphingomonadaceae</taxon>
        <taxon>Sphingorhabdus</taxon>
    </lineage>
</organism>
<keyword evidence="2 9" id="KW-0808">Transferase</keyword>
<dbReference type="InterPro" id="IPR002123">
    <property type="entry name" value="Plipid/glycerol_acylTrfase"/>
</dbReference>
<comment type="subcellular location">
    <subcellularLocation>
        <location evidence="1">Membrane</location>
    </subcellularLocation>
</comment>
<dbReference type="EMBL" id="JACIEA010000001">
    <property type="protein sequence ID" value="MBB3942564.1"/>
    <property type="molecule type" value="Genomic_DNA"/>
</dbReference>
<dbReference type="GO" id="GO:0016020">
    <property type="term" value="C:membrane"/>
    <property type="evidence" value="ECO:0007669"/>
    <property type="project" value="UniProtKB-SubCell"/>
</dbReference>
<evidence type="ECO:0000256" key="1">
    <source>
        <dbReference type="ARBA" id="ARBA00004370"/>
    </source>
</evidence>
<evidence type="ECO:0000259" key="8">
    <source>
        <dbReference type="SMART" id="SM00563"/>
    </source>
</evidence>
<protein>
    <submittedName>
        <fullName evidence="9">1-acyl-sn-glycerol-3-phosphate acyltransferase</fullName>
        <ecNumber evidence="9">2.3.1.51</ecNumber>
    </submittedName>
</protein>
<keyword evidence="10" id="KW-1185">Reference proteome</keyword>
<keyword evidence="6" id="KW-0472">Membrane</keyword>
<evidence type="ECO:0000313" key="9">
    <source>
        <dbReference type="EMBL" id="MBB3942564.1"/>
    </source>
</evidence>
<reference evidence="9 10" key="1">
    <citation type="submission" date="2020-08" db="EMBL/GenBank/DDBJ databases">
        <title>Genomic Encyclopedia of Type Strains, Phase IV (KMG-IV): sequencing the most valuable type-strain genomes for metagenomic binning, comparative biology and taxonomic classification.</title>
        <authorList>
            <person name="Goeker M."/>
        </authorList>
    </citation>
    <scope>NUCLEOTIDE SEQUENCE [LARGE SCALE GENOMIC DNA]</scope>
    <source>
        <strain evidence="9 10">DSM 29050</strain>
    </source>
</reference>
<dbReference type="PANTHER" id="PTHR23063:SF52">
    <property type="entry name" value="LYSOPHOSPHATIDYLCHOLINE ACYLTRANSFERASE"/>
    <property type="match status" value="1"/>
</dbReference>
<dbReference type="SMART" id="SM00563">
    <property type="entry name" value="PlsC"/>
    <property type="match status" value="1"/>
</dbReference>
<evidence type="ECO:0000313" key="10">
    <source>
        <dbReference type="Proteomes" id="UP000581447"/>
    </source>
</evidence>
<dbReference type="PANTHER" id="PTHR23063">
    <property type="entry name" value="PHOSPHOLIPID ACYLTRANSFERASE"/>
    <property type="match status" value="1"/>
</dbReference>
<name>A0A840B1X3_9SPHN</name>
<accession>A0A840B1X3</accession>
<feature type="domain" description="Phospholipid/glycerol acyltransferase" evidence="8">
    <location>
        <begin position="81"/>
        <end position="195"/>
    </location>
</feature>
<evidence type="ECO:0000256" key="3">
    <source>
        <dbReference type="ARBA" id="ARBA00022692"/>
    </source>
</evidence>
<keyword evidence="5" id="KW-0443">Lipid metabolism</keyword>
<gene>
    <name evidence="9" type="ORF">GGR91_000786</name>
</gene>
<comment type="caution">
    <text evidence="9">The sequence shown here is derived from an EMBL/GenBank/DDBJ whole genome shotgun (WGS) entry which is preliminary data.</text>
</comment>
<keyword evidence="4" id="KW-1133">Transmembrane helix</keyword>
<keyword evidence="7 9" id="KW-0012">Acyltransferase</keyword>
<dbReference type="GO" id="GO:0006629">
    <property type="term" value="P:lipid metabolic process"/>
    <property type="evidence" value="ECO:0007669"/>
    <property type="project" value="UniProtKB-KW"/>
</dbReference>
<proteinExistence type="predicted"/>
<dbReference type="RefSeq" id="WP_183940257.1">
    <property type="nucleotide sequence ID" value="NZ_BAABBG010000001.1"/>
</dbReference>
<dbReference type="EC" id="2.3.1.51" evidence="9"/>
<dbReference type="Proteomes" id="UP000581447">
    <property type="component" value="Unassembled WGS sequence"/>
</dbReference>
<dbReference type="CDD" id="cd07989">
    <property type="entry name" value="LPLAT_AGPAT-like"/>
    <property type="match status" value="1"/>
</dbReference>
<dbReference type="SUPFAM" id="SSF69593">
    <property type="entry name" value="Glycerol-3-phosphate (1)-acyltransferase"/>
    <property type="match status" value="1"/>
</dbReference>
<evidence type="ECO:0000256" key="2">
    <source>
        <dbReference type="ARBA" id="ARBA00022679"/>
    </source>
</evidence>
<dbReference type="Pfam" id="PF01553">
    <property type="entry name" value="Acyltransferase"/>
    <property type="match status" value="1"/>
</dbReference>
<evidence type="ECO:0000256" key="7">
    <source>
        <dbReference type="ARBA" id="ARBA00023315"/>
    </source>
</evidence>
<evidence type="ECO:0000256" key="5">
    <source>
        <dbReference type="ARBA" id="ARBA00023098"/>
    </source>
</evidence>
<dbReference type="GO" id="GO:0003841">
    <property type="term" value="F:1-acylglycerol-3-phosphate O-acyltransferase activity"/>
    <property type="evidence" value="ECO:0007669"/>
    <property type="project" value="UniProtKB-EC"/>
</dbReference>
<keyword evidence="3" id="KW-0812">Transmembrane</keyword>
<dbReference type="AlphaFoldDB" id="A0A840B1X3"/>
<sequence>MASPSTARIKRRNPAAFLAGQCLFAARLLLMAASLVTSLLLHNFWRLLNRPSPWPRLFLLSISWTSGIATATKGQRVRANVFYAANHHSWIDIPVMSGVTGCTFVANDGIEGWPLIGWLCKINNTIFVNRENRASVGNQVEDLRAAMTGNQPVTIFPEGTTHDGSGLLPFKPSLFAALVPPPSGMLVQPVFLSYGHHTPRVAWVGDEKVTENFWRLLSYLKPITATLHFLEPFDPLHYPDRKAISAEVRARIGAAMEGGGGTLRYV</sequence>
<evidence type="ECO:0000256" key="4">
    <source>
        <dbReference type="ARBA" id="ARBA00022989"/>
    </source>
</evidence>
<evidence type="ECO:0000256" key="6">
    <source>
        <dbReference type="ARBA" id="ARBA00023136"/>
    </source>
</evidence>